<dbReference type="EMBL" id="CP036433">
    <property type="protein sequence ID" value="QDU93858.1"/>
    <property type="molecule type" value="Genomic_DNA"/>
</dbReference>
<accession>A0A518DPV0</accession>
<protein>
    <recommendedName>
        <fullName evidence="3">VWFA domain-containing protein</fullName>
    </recommendedName>
</protein>
<organism evidence="1 2">
    <name type="scientific">Lignipirellula cremea</name>
    <dbReference type="NCBI Taxonomy" id="2528010"/>
    <lineage>
        <taxon>Bacteria</taxon>
        <taxon>Pseudomonadati</taxon>
        <taxon>Planctomycetota</taxon>
        <taxon>Planctomycetia</taxon>
        <taxon>Pirellulales</taxon>
        <taxon>Pirellulaceae</taxon>
        <taxon>Lignipirellula</taxon>
    </lineage>
</organism>
<dbReference type="SUPFAM" id="SSF53300">
    <property type="entry name" value="vWA-like"/>
    <property type="match status" value="1"/>
</dbReference>
<gene>
    <name evidence="1" type="ORF">Pla8534_16420</name>
</gene>
<dbReference type="Proteomes" id="UP000317648">
    <property type="component" value="Chromosome"/>
</dbReference>
<evidence type="ECO:0000313" key="1">
    <source>
        <dbReference type="EMBL" id="QDU93858.1"/>
    </source>
</evidence>
<name>A0A518DPV0_9BACT</name>
<dbReference type="RefSeq" id="WP_145051267.1">
    <property type="nucleotide sequence ID" value="NZ_CP036433.1"/>
</dbReference>
<dbReference type="AlphaFoldDB" id="A0A518DPV0"/>
<reference evidence="1 2" key="1">
    <citation type="submission" date="2019-02" db="EMBL/GenBank/DDBJ databases">
        <title>Deep-cultivation of Planctomycetes and their phenomic and genomic characterization uncovers novel biology.</title>
        <authorList>
            <person name="Wiegand S."/>
            <person name="Jogler M."/>
            <person name="Boedeker C."/>
            <person name="Pinto D."/>
            <person name="Vollmers J."/>
            <person name="Rivas-Marin E."/>
            <person name="Kohn T."/>
            <person name="Peeters S.H."/>
            <person name="Heuer A."/>
            <person name="Rast P."/>
            <person name="Oberbeckmann S."/>
            <person name="Bunk B."/>
            <person name="Jeske O."/>
            <person name="Meyerdierks A."/>
            <person name="Storesund J.E."/>
            <person name="Kallscheuer N."/>
            <person name="Luecker S."/>
            <person name="Lage O.M."/>
            <person name="Pohl T."/>
            <person name="Merkel B.J."/>
            <person name="Hornburger P."/>
            <person name="Mueller R.-W."/>
            <person name="Bruemmer F."/>
            <person name="Labrenz M."/>
            <person name="Spormann A.M."/>
            <person name="Op den Camp H."/>
            <person name="Overmann J."/>
            <person name="Amann R."/>
            <person name="Jetten M.S.M."/>
            <person name="Mascher T."/>
            <person name="Medema M.H."/>
            <person name="Devos D.P."/>
            <person name="Kaster A.-K."/>
            <person name="Ovreas L."/>
            <person name="Rohde M."/>
            <person name="Galperin M.Y."/>
            <person name="Jogler C."/>
        </authorList>
    </citation>
    <scope>NUCLEOTIDE SEQUENCE [LARGE SCALE GENOMIC DNA]</scope>
    <source>
        <strain evidence="1 2">Pla85_3_4</strain>
    </source>
</reference>
<sequence length="362" mass="40119">MGIFDRLFGGGASAEPKSRQLPSSMVAKEFGEVNVCAGKELAQVEFTILMEPTGSDAEGWQTGMAIDASASMSHVFGRGLDEGPKGWPPEPLLNEHQKKGWMEIVQYQGKNYPVFTDEGKSDLVQRGHFNWSRNVVEPIIRRVTAYLASELDADGGTTCIYWACGDGRQLEEIGDLTAEACETAVFQGPQRVAMGQGTYLAPAVRYFEERFRDAKMGMYIFITDGELHDLEEVKQETTRICRKIAAGERNKMKCVLIGIGDAVNVEQMEELDDLDSGVDVDVWDHKIAKEMRFMTEIFAELVSENQIVAPTGRIFDSFGTEVKSYSDGLPAKVSFTMPANSTFFELEAGGQRIKQSVEFPKS</sequence>
<dbReference type="Gene3D" id="3.40.50.410">
    <property type="entry name" value="von Willebrand factor, type A domain"/>
    <property type="match status" value="1"/>
</dbReference>
<evidence type="ECO:0008006" key="3">
    <source>
        <dbReference type="Google" id="ProtNLM"/>
    </source>
</evidence>
<dbReference type="InterPro" id="IPR036465">
    <property type="entry name" value="vWFA_dom_sf"/>
</dbReference>
<dbReference type="OrthoDB" id="470692at2"/>
<keyword evidence="2" id="KW-1185">Reference proteome</keyword>
<evidence type="ECO:0000313" key="2">
    <source>
        <dbReference type="Proteomes" id="UP000317648"/>
    </source>
</evidence>
<proteinExistence type="predicted"/>
<dbReference type="KEGG" id="lcre:Pla8534_16420"/>